<accession>A0A2T0FKQ7</accession>
<gene>
    <name evidence="2" type="ORF">B9G98_03188</name>
</gene>
<evidence type="ECO:0000313" key="2">
    <source>
        <dbReference type="EMBL" id="PRT55568.1"/>
    </source>
</evidence>
<dbReference type="RefSeq" id="XP_024665513.1">
    <property type="nucleotide sequence ID" value="XM_024809745.1"/>
</dbReference>
<dbReference type="Proteomes" id="UP000238350">
    <property type="component" value="Unassembled WGS sequence"/>
</dbReference>
<reference evidence="2 3" key="1">
    <citation type="submission" date="2017-04" db="EMBL/GenBank/DDBJ databases">
        <title>Genome sequencing of [Candida] sorbophila.</title>
        <authorList>
            <person name="Ahn J.O."/>
        </authorList>
    </citation>
    <scope>NUCLEOTIDE SEQUENCE [LARGE SCALE GENOMIC DNA]</scope>
    <source>
        <strain evidence="2 3">DS02</strain>
    </source>
</reference>
<sequence length="310" mass="35230">MRDNWQLATVLQFVSTFSGVYEFPVTQVDVIEDDLSGKNDPLVQLPDLARSLADAAGVASHIGNLEAWLAQDSATKIADLYEMVLNLLSAAKCRDALESGEAEARILPIGTAGTGKRPRIFYLLDDNRIYTVSGKRWKCAAWDVESWHALIRELEAAKPAKNKPLRDLLAYLRPVLPIVEKYHRGLATDSRRRAKHRRIAIQVENRKRSSRLLEAQQVEERRTEAAAVKAKVEEERLRRQAEQDKRTALEDELNALRQLLLEHEGRVTRLYEQRAARFVEIATDLGLNETPPERPTEEMLDVDFVSTLKI</sequence>
<dbReference type="EMBL" id="NDIQ01000021">
    <property type="protein sequence ID" value="PRT55568.1"/>
    <property type="molecule type" value="Genomic_DNA"/>
</dbReference>
<keyword evidence="3" id="KW-1185">Reference proteome</keyword>
<protein>
    <submittedName>
        <fullName evidence="2">Uncharacterized protein</fullName>
    </submittedName>
</protein>
<evidence type="ECO:0000313" key="3">
    <source>
        <dbReference type="Proteomes" id="UP000238350"/>
    </source>
</evidence>
<keyword evidence="1" id="KW-0175">Coiled coil</keyword>
<dbReference type="GeneID" id="36516936"/>
<dbReference type="AlphaFoldDB" id="A0A2T0FKQ7"/>
<name>A0A2T0FKQ7_9ASCO</name>
<feature type="coiled-coil region" evidence="1">
    <location>
        <begin position="215"/>
        <end position="266"/>
    </location>
</feature>
<evidence type="ECO:0000256" key="1">
    <source>
        <dbReference type="SAM" id="Coils"/>
    </source>
</evidence>
<proteinExistence type="predicted"/>
<comment type="caution">
    <text evidence="2">The sequence shown here is derived from an EMBL/GenBank/DDBJ whole genome shotgun (WGS) entry which is preliminary data.</text>
</comment>
<organism evidence="2 3">
    <name type="scientific">Wickerhamiella sorbophila</name>
    <dbReference type="NCBI Taxonomy" id="45607"/>
    <lineage>
        <taxon>Eukaryota</taxon>
        <taxon>Fungi</taxon>
        <taxon>Dikarya</taxon>
        <taxon>Ascomycota</taxon>
        <taxon>Saccharomycotina</taxon>
        <taxon>Dipodascomycetes</taxon>
        <taxon>Dipodascales</taxon>
        <taxon>Trichomonascaceae</taxon>
        <taxon>Wickerhamiella</taxon>
    </lineage>
</organism>